<feature type="region of interest" description="Disordered" evidence="1">
    <location>
        <begin position="170"/>
        <end position="196"/>
    </location>
</feature>
<dbReference type="EMBL" id="JAJGCB010000008">
    <property type="protein sequence ID" value="KAJ8991549.1"/>
    <property type="molecule type" value="Genomic_DNA"/>
</dbReference>
<feature type="chain" id="PRO_5042910263" evidence="3">
    <location>
        <begin position="30"/>
        <end position="196"/>
    </location>
</feature>
<keyword evidence="2" id="KW-0812">Transmembrane</keyword>
<accession>A0AAN6EUZ5</accession>
<evidence type="ECO:0000313" key="5">
    <source>
        <dbReference type="Proteomes" id="UP001161757"/>
    </source>
</evidence>
<comment type="caution">
    <text evidence="4">The sequence shown here is derived from an EMBL/GenBank/DDBJ whole genome shotgun (WGS) entry which is preliminary data.</text>
</comment>
<name>A0AAN6EUZ5_EXODE</name>
<keyword evidence="2" id="KW-1133">Transmembrane helix</keyword>
<evidence type="ECO:0000256" key="2">
    <source>
        <dbReference type="SAM" id="Phobius"/>
    </source>
</evidence>
<evidence type="ECO:0000256" key="1">
    <source>
        <dbReference type="SAM" id="MobiDB-lite"/>
    </source>
</evidence>
<feature type="compositionally biased region" description="Polar residues" evidence="1">
    <location>
        <begin position="109"/>
        <end position="119"/>
    </location>
</feature>
<evidence type="ECO:0000256" key="3">
    <source>
        <dbReference type="SAM" id="SignalP"/>
    </source>
</evidence>
<feature type="compositionally biased region" description="Basic and acidic residues" evidence="1">
    <location>
        <begin position="91"/>
        <end position="103"/>
    </location>
</feature>
<keyword evidence="2" id="KW-0472">Membrane</keyword>
<organism evidence="4 5">
    <name type="scientific">Exophiala dermatitidis</name>
    <name type="common">Black yeast-like fungus</name>
    <name type="synonym">Wangiella dermatitidis</name>
    <dbReference type="NCBI Taxonomy" id="5970"/>
    <lineage>
        <taxon>Eukaryota</taxon>
        <taxon>Fungi</taxon>
        <taxon>Dikarya</taxon>
        <taxon>Ascomycota</taxon>
        <taxon>Pezizomycotina</taxon>
        <taxon>Eurotiomycetes</taxon>
        <taxon>Chaetothyriomycetidae</taxon>
        <taxon>Chaetothyriales</taxon>
        <taxon>Herpotrichiellaceae</taxon>
        <taxon>Exophiala</taxon>
    </lineage>
</organism>
<dbReference type="AlphaFoldDB" id="A0AAN6EUZ5"/>
<proteinExistence type="predicted"/>
<reference evidence="4" key="1">
    <citation type="submission" date="2023-01" db="EMBL/GenBank/DDBJ databases">
        <title>Exophiala dermititidis isolated from Cystic Fibrosis Patient.</title>
        <authorList>
            <person name="Kurbessoian T."/>
            <person name="Crocker A."/>
            <person name="Murante D."/>
            <person name="Hogan D.A."/>
            <person name="Stajich J.E."/>
        </authorList>
    </citation>
    <scope>NUCLEOTIDE SEQUENCE</scope>
    <source>
        <strain evidence="4">Ex8</strain>
    </source>
</reference>
<keyword evidence="3" id="KW-0732">Signal</keyword>
<sequence length="196" mass="21292">MTRLQTPGPFSSSTILALVITILPQSTFASPISHLYKRSSSQMSAGAKAGLGVGIAVAAVLALGLIAFFVIHLRRSRHLAQINRDRAVLAGEKNQDGSDKPDKFATATVAPTQPPSTSGMPRRNKSVKDRLMGPLYRGSTIDLMPMPRAHMNDSNRASTVTMEGDGQPFLHKPWARESSPRPSFSSKRATRMMMMM</sequence>
<protein>
    <submittedName>
        <fullName evidence="4">Uncharacterized protein</fullName>
    </submittedName>
</protein>
<feature type="transmembrane region" description="Helical" evidence="2">
    <location>
        <begin position="53"/>
        <end position="73"/>
    </location>
</feature>
<evidence type="ECO:0000313" key="4">
    <source>
        <dbReference type="EMBL" id="KAJ8991549.1"/>
    </source>
</evidence>
<feature type="region of interest" description="Disordered" evidence="1">
    <location>
        <begin position="91"/>
        <end position="126"/>
    </location>
</feature>
<gene>
    <name evidence="4" type="ORF">HRR80_004880</name>
</gene>
<feature type="signal peptide" evidence="3">
    <location>
        <begin position="1"/>
        <end position="29"/>
    </location>
</feature>
<dbReference type="Proteomes" id="UP001161757">
    <property type="component" value="Unassembled WGS sequence"/>
</dbReference>